<dbReference type="AlphaFoldDB" id="A0A431EAC6"/>
<dbReference type="EMBL" id="PRBV01000024">
    <property type="protein sequence ID" value="RTJ77991.1"/>
    <property type="molecule type" value="Genomic_DNA"/>
</dbReference>
<evidence type="ECO:0000313" key="1">
    <source>
        <dbReference type="EMBL" id="RTJ77991.1"/>
    </source>
</evidence>
<protein>
    <submittedName>
        <fullName evidence="1">Uncharacterized protein</fullName>
    </submittedName>
</protein>
<accession>A0A431EAC6</accession>
<proteinExistence type="predicted"/>
<gene>
    <name evidence="1" type="ORF">C3H57_09680</name>
</gene>
<evidence type="ECO:0000313" key="2">
    <source>
        <dbReference type="Proteomes" id="UP000288507"/>
    </source>
</evidence>
<dbReference type="Proteomes" id="UP000288507">
    <property type="component" value="Unassembled WGS sequence"/>
</dbReference>
<comment type="caution">
    <text evidence="1">The sequence shown here is derived from an EMBL/GenBank/DDBJ whole genome shotgun (WGS) entry which is preliminary data.</text>
</comment>
<name>A0A431EAC6_CAMJU</name>
<sequence length="183" mass="20470">MSLVGSHTVNETDAGSALIVTDEVNLHLVPYLPENGVYNGDMQVTFQYDNPESGVRWDKASESIVGRFNTVVKWHPKYMNQLNLAINGREYLTGFVKDGYTDFPFTVTYTYTIQTTGTGSGGSGKSRVSASGGTGGIGGTHTATYTNIITVRCNWDVAKYEWKDRYNVQWLGQTEKYYSYRRQ</sequence>
<reference evidence="1 2" key="1">
    <citation type="journal article" date="2019" name="Appl. Environ. Microbiol.">
        <title>Population genetics and characterization of Campylobacter jejuni isolates in western jackdaws and game birds in Finland.</title>
        <authorList>
            <person name="Kovanen S."/>
            <person name="Rossi M."/>
            <person name="Pohja-Mykra M."/>
            <person name="Nieminen T."/>
            <person name="Raunio-Saarnisto M."/>
            <person name="Sauvala M."/>
            <person name="Fredriksson-Ahomaa M."/>
            <person name="Hanninen M.L."/>
            <person name="Kivisto R."/>
        </authorList>
    </citation>
    <scope>NUCLEOTIDE SEQUENCE [LARGE SCALE GENOMIC DNA]</scope>
    <source>
        <strain evidence="1 2">CB313</strain>
    </source>
</reference>
<organism evidence="1 2">
    <name type="scientific">Campylobacter jejuni</name>
    <dbReference type="NCBI Taxonomy" id="197"/>
    <lineage>
        <taxon>Bacteria</taxon>
        <taxon>Pseudomonadati</taxon>
        <taxon>Campylobacterota</taxon>
        <taxon>Epsilonproteobacteria</taxon>
        <taxon>Campylobacterales</taxon>
        <taxon>Campylobacteraceae</taxon>
        <taxon>Campylobacter</taxon>
    </lineage>
</organism>